<evidence type="ECO:0000313" key="3">
    <source>
        <dbReference type="Proteomes" id="UP000654471"/>
    </source>
</evidence>
<organism evidence="2 3">
    <name type="scientific">Streptomyces albospinus</name>
    <dbReference type="NCBI Taxonomy" id="285515"/>
    <lineage>
        <taxon>Bacteria</taxon>
        <taxon>Bacillati</taxon>
        <taxon>Actinomycetota</taxon>
        <taxon>Actinomycetes</taxon>
        <taxon>Kitasatosporales</taxon>
        <taxon>Streptomycetaceae</taxon>
        <taxon>Streptomyces</taxon>
    </lineage>
</organism>
<accession>A0ABQ2VDV2</accession>
<sequence>MAVPIPLLPPPFRANPDATFVTTTRPKGRLPDRRSDPDSTHLGKANLRTRHSAGVDRWAPVPTSGPGPAPVVPPG</sequence>
<name>A0ABQ2VDV2_9ACTN</name>
<feature type="compositionally biased region" description="Pro residues" evidence="1">
    <location>
        <begin position="63"/>
        <end position="75"/>
    </location>
</feature>
<feature type="region of interest" description="Disordered" evidence="1">
    <location>
        <begin position="1"/>
        <end position="75"/>
    </location>
</feature>
<dbReference type="Proteomes" id="UP000654471">
    <property type="component" value="Unassembled WGS sequence"/>
</dbReference>
<evidence type="ECO:0000256" key="1">
    <source>
        <dbReference type="SAM" id="MobiDB-lite"/>
    </source>
</evidence>
<reference evidence="3" key="1">
    <citation type="journal article" date="2019" name="Int. J. Syst. Evol. Microbiol.">
        <title>The Global Catalogue of Microorganisms (GCM) 10K type strain sequencing project: providing services to taxonomists for standard genome sequencing and annotation.</title>
        <authorList>
            <consortium name="The Broad Institute Genomics Platform"/>
            <consortium name="The Broad Institute Genome Sequencing Center for Infectious Disease"/>
            <person name="Wu L."/>
            <person name="Ma J."/>
        </authorList>
    </citation>
    <scope>NUCLEOTIDE SEQUENCE [LARGE SCALE GENOMIC DNA]</scope>
    <source>
        <strain evidence="3">JCM 3399</strain>
    </source>
</reference>
<comment type="caution">
    <text evidence="2">The sequence shown here is derived from an EMBL/GenBank/DDBJ whole genome shotgun (WGS) entry which is preliminary data.</text>
</comment>
<dbReference type="EMBL" id="BMRP01000022">
    <property type="protein sequence ID" value="GGU82078.1"/>
    <property type="molecule type" value="Genomic_DNA"/>
</dbReference>
<proteinExistence type="predicted"/>
<evidence type="ECO:0000313" key="2">
    <source>
        <dbReference type="EMBL" id="GGU82078.1"/>
    </source>
</evidence>
<protein>
    <submittedName>
        <fullName evidence="2">Uncharacterized protein</fullName>
    </submittedName>
</protein>
<gene>
    <name evidence="2" type="ORF">GCM10010211_55060</name>
</gene>
<feature type="compositionally biased region" description="Pro residues" evidence="1">
    <location>
        <begin position="1"/>
        <end position="13"/>
    </location>
</feature>
<keyword evidence="3" id="KW-1185">Reference proteome</keyword>
<feature type="compositionally biased region" description="Basic and acidic residues" evidence="1">
    <location>
        <begin position="29"/>
        <end position="41"/>
    </location>
</feature>